<accession>A0A327Z172</accession>
<organism evidence="1 2">
    <name type="scientific">Actinoplanes lutulentus</name>
    <dbReference type="NCBI Taxonomy" id="1287878"/>
    <lineage>
        <taxon>Bacteria</taxon>
        <taxon>Bacillati</taxon>
        <taxon>Actinomycetota</taxon>
        <taxon>Actinomycetes</taxon>
        <taxon>Micromonosporales</taxon>
        <taxon>Micromonosporaceae</taxon>
        <taxon>Actinoplanes</taxon>
    </lineage>
</organism>
<gene>
    <name evidence="1" type="ORF">B0I29_12050</name>
</gene>
<name>A0A327Z172_9ACTN</name>
<dbReference type="OrthoDB" id="5523129at2"/>
<protein>
    <submittedName>
        <fullName evidence="1">Uncharacterized protein</fullName>
    </submittedName>
</protein>
<reference evidence="1 2" key="1">
    <citation type="submission" date="2018-06" db="EMBL/GenBank/DDBJ databases">
        <title>Genomic Encyclopedia of Type Strains, Phase III (KMG-III): the genomes of soil and plant-associated and newly described type strains.</title>
        <authorList>
            <person name="Whitman W."/>
        </authorList>
    </citation>
    <scope>NUCLEOTIDE SEQUENCE [LARGE SCALE GENOMIC DNA]</scope>
    <source>
        <strain evidence="1 2">CGMCC 4.7090</strain>
    </source>
</reference>
<evidence type="ECO:0000313" key="2">
    <source>
        <dbReference type="Proteomes" id="UP000249341"/>
    </source>
</evidence>
<dbReference type="Proteomes" id="UP000249341">
    <property type="component" value="Unassembled WGS sequence"/>
</dbReference>
<evidence type="ECO:0000313" key="1">
    <source>
        <dbReference type="EMBL" id="RAK28282.1"/>
    </source>
</evidence>
<proteinExistence type="predicted"/>
<comment type="caution">
    <text evidence="1">The sequence shown here is derived from an EMBL/GenBank/DDBJ whole genome shotgun (WGS) entry which is preliminary data.</text>
</comment>
<dbReference type="RefSeq" id="WP_111653516.1">
    <property type="nucleotide sequence ID" value="NZ_JACHWI010000002.1"/>
</dbReference>
<keyword evidence="2" id="KW-1185">Reference proteome</keyword>
<dbReference type="EMBL" id="QLMJ01000020">
    <property type="protein sequence ID" value="RAK28282.1"/>
    <property type="molecule type" value="Genomic_DNA"/>
</dbReference>
<sequence length="112" mass="12574">MDDLVMSARAMVDAADASDHRAYNVAARDFVERVTFATADDITGMLREVFAADWMAMPPWARNLSYRLACLQRPDDAQLLQAAAVDLYSFGPDWDEHAERLSAEAGRIQQEH</sequence>
<dbReference type="AlphaFoldDB" id="A0A327Z172"/>